<protein>
    <submittedName>
        <fullName evidence="3">Glutamine cyclotransferase</fullName>
    </submittedName>
</protein>
<evidence type="ECO:0000256" key="1">
    <source>
        <dbReference type="SAM" id="MobiDB-lite"/>
    </source>
</evidence>
<feature type="signal peptide" evidence="2">
    <location>
        <begin position="1"/>
        <end position="22"/>
    </location>
</feature>
<proteinExistence type="predicted"/>
<dbReference type="Proteomes" id="UP000029914">
    <property type="component" value="Chromosome"/>
</dbReference>
<dbReference type="eggNOG" id="COG3823">
    <property type="taxonomic scope" value="Bacteria"/>
</dbReference>
<dbReference type="OrthoDB" id="9783700at2"/>
<accession>A0A097IEF4</accession>
<keyword evidence="2" id="KW-0732">Signal</keyword>
<evidence type="ECO:0000313" key="4">
    <source>
        <dbReference type="Proteomes" id="UP000029914"/>
    </source>
</evidence>
<dbReference type="InterPro" id="IPR007788">
    <property type="entry name" value="QCT"/>
</dbReference>
<dbReference type="GO" id="GO:0016603">
    <property type="term" value="F:glutaminyl-peptide cyclotransferase activity"/>
    <property type="evidence" value="ECO:0007669"/>
    <property type="project" value="InterPro"/>
</dbReference>
<feature type="chain" id="PRO_5039177539" evidence="2">
    <location>
        <begin position="23"/>
        <end position="288"/>
    </location>
</feature>
<dbReference type="EMBL" id="CP006764">
    <property type="protein sequence ID" value="AIT60511.1"/>
    <property type="molecule type" value="Genomic_DNA"/>
</dbReference>
<dbReference type="PANTHER" id="PTHR31270:SF1">
    <property type="entry name" value="GLUTAMINYL-PEPTIDE CYCLOTRANSFERASE"/>
    <property type="match status" value="1"/>
</dbReference>
<dbReference type="STRING" id="558173.CDOO_04055"/>
<dbReference type="SUPFAM" id="SSF50969">
    <property type="entry name" value="YVTN repeat-like/Quinoprotein amine dehydrogenase"/>
    <property type="match status" value="1"/>
</dbReference>
<keyword evidence="3" id="KW-0808">Transferase</keyword>
<gene>
    <name evidence="3" type="ORF">CDOO_04055</name>
</gene>
<evidence type="ECO:0000313" key="3">
    <source>
        <dbReference type="EMBL" id="AIT60511.1"/>
    </source>
</evidence>
<feature type="compositionally biased region" description="Low complexity" evidence="1">
    <location>
        <begin position="30"/>
        <end position="53"/>
    </location>
</feature>
<dbReference type="Pfam" id="PF05096">
    <property type="entry name" value="Glu_cyclase_2"/>
    <property type="match status" value="1"/>
</dbReference>
<feature type="region of interest" description="Disordered" evidence="1">
    <location>
        <begin position="30"/>
        <end position="55"/>
    </location>
</feature>
<dbReference type="AlphaFoldDB" id="A0A097IEF4"/>
<dbReference type="PANTHER" id="PTHR31270">
    <property type="entry name" value="GLUTAMINYL-PEPTIDE CYCLOTRANSFERASE"/>
    <property type="match status" value="1"/>
</dbReference>
<evidence type="ECO:0000256" key="2">
    <source>
        <dbReference type="SAM" id="SignalP"/>
    </source>
</evidence>
<sequence length="288" mass="30869">MGQQLGIRKLSAAILTPTLSLALVSCAEASPAGPAGASSSSSSPSSSPEGSPADSTVERLGVEIVATHPADPTSFTQGLEVEPGGTLLVGTGRNGQSRIYRTTTSGQVSDEHQLEPTFFGEGLTRYDDVVWQLTWKSGVAFRRDADTLAELDRVNYTGEGWGLCSRDGELIMSDGTDKLRRLDPQTFAERERFPVTLQGRPVAGINELECVGDEIYANIFTRTDIVRIDARTGEVTGVIDASAVPDNGPADDPDAVLNGIAHIPGTDRFYLTGKLWPDLYEVRFVPQQ</sequence>
<keyword evidence="4" id="KW-1185">Reference proteome</keyword>
<name>A0A097IEF4_9CORY</name>
<dbReference type="InterPro" id="IPR011044">
    <property type="entry name" value="Quino_amine_DH_bsu"/>
</dbReference>
<dbReference type="RefSeq" id="WP_018021982.1">
    <property type="nucleotide sequence ID" value="NZ_AQUX01000004.1"/>
</dbReference>
<organism evidence="3 4">
    <name type="scientific">Corynebacterium doosanense CAU 212 = DSM 45436</name>
    <dbReference type="NCBI Taxonomy" id="558173"/>
    <lineage>
        <taxon>Bacteria</taxon>
        <taxon>Bacillati</taxon>
        <taxon>Actinomycetota</taxon>
        <taxon>Actinomycetes</taxon>
        <taxon>Mycobacteriales</taxon>
        <taxon>Corynebacteriaceae</taxon>
        <taxon>Corynebacterium</taxon>
    </lineage>
</organism>
<dbReference type="HOGENOM" id="CLU_060272_2_1_11"/>
<dbReference type="KEGG" id="cdo:CDOO_04055"/>
<reference evidence="3 4" key="1">
    <citation type="submission" date="2013-09" db="EMBL/GenBank/DDBJ databases">
        <title>Complete genome sequence of Corynebacterium doosanense CAU 212(T) (=DSM 45436(T)), isolated from activated sludge.</title>
        <authorList>
            <person name="Schaffert L."/>
            <person name="Albersmeier A."/>
            <person name="Kalinowski J."/>
            <person name="Ruckert C."/>
        </authorList>
    </citation>
    <scope>NUCLEOTIDE SEQUENCE [LARGE SCALE GENOMIC DNA]</scope>
    <source>
        <strain evidence="3 4">CAU 212</strain>
    </source>
</reference>